<sequence length="166" mass="19818">MILLTNAAFMLTVIITKAYKKWHVYYATMLFVSFCNLIYNFLCHDYLIWAFRPDLLLNHRMTDLVNTFVLLPATTLLYLRFYPEQTVKKYVYYVSWISGFSIIEYIWYVSGRITYQHGWTIVWSIGFYFAMFLTIRLHQTKRITALVVSFACALFLILFFKVSISQ</sequence>
<feature type="transmembrane region" description="Helical" evidence="1">
    <location>
        <begin position="91"/>
        <end position="109"/>
    </location>
</feature>
<keyword evidence="1" id="KW-0812">Transmembrane</keyword>
<organism evidence="2 3">
    <name type="scientific">Paenibacillus marchantiophytorum</name>
    <dbReference type="NCBI Taxonomy" id="1619310"/>
    <lineage>
        <taxon>Bacteria</taxon>
        <taxon>Bacillati</taxon>
        <taxon>Bacillota</taxon>
        <taxon>Bacilli</taxon>
        <taxon>Bacillales</taxon>
        <taxon>Paenibacillaceae</taxon>
        <taxon>Paenibacillus</taxon>
    </lineage>
</organism>
<keyword evidence="1" id="KW-1133">Transmembrane helix</keyword>
<accession>A0ABQ1FHV4</accession>
<comment type="caution">
    <text evidence="2">The sequence shown here is derived from an EMBL/GenBank/DDBJ whole genome shotgun (WGS) entry which is preliminary data.</text>
</comment>
<dbReference type="InterPro" id="IPR048147">
    <property type="entry name" value="CBO0543-like"/>
</dbReference>
<proteinExistence type="predicted"/>
<evidence type="ECO:0000256" key="1">
    <source>
        <dbReference type="SAM" id="Phobius"/>
    </source>
</evidence>
<evidence type="ECO:0000313" key="2">
    <source>
        <dbReference type="EMBL" id="GGA12644.1"/>
    </source>
</evidence>
<reference evidence="3" key="1">
    <citation type="journal article" date="2019" name="Int. J. Syst. Evol. Microbiol.">
        <title>The Global Catalogue of Microorganisms (GCM) 10K type strain sequencing project: providing services to taxonomists for standard genome sequencing and annotation.</title>
        <authorList>
            <consortium name="The Broad Institute Genomics Platform"/>
            <consortium name="The Broad Institute Genome Sequencing Center for Infectious Disease"/>
            <person name="Wu L."/>
            <person name="Ma J."/>
        </authorList>
    </citation>
    <scope>NUCLEOTIDE SEQUENCE [LARGE SCALE GENOMIC DNA]</scope>
    <source>
        <strain evidence="3">CGMCC 1.15043</strain>
    </source>
</reference>
<evidence type="ECO:0000313" key="3">
    <source>
        <dbReference type="Proteomes" id="UP000615455"/>
    </source>
</evidence>
<feature type="transmembrane region" description="Helical" evidence="1">
    <location>
        <begin position="24"/>
        <end position="42"/>
    </location>
</feature>
<protein>
    <submittedName>
        <fullName evidence="2">Uncharacterized protein</fullName>
    </submittedName>
</protein>
<name>A0ABQ1FHV4_9BACL</name>
<feature type="transmembrane region" description="Helical" evidence="1">
    <location>
        <begin position="145"/>
        <end position="164"/>
    </location>
</feature>
<dbReference type="Proteomes" id="UP000615455">
    <property type="component" value="Unassembled WGS sequence"/>
</dbReference>
<feature type="transmembrane region" description="Helical" evidence="1">
    <location>
        <begin position="62"/>
        <end position="79"/>
    </location>
</feature>
<dbReference type="RefSeq" id="WP_189020104.1">
    <property type="nucleotide sequence ID" value="NZ_BMHE01000067.1"/>
</dbReference>
<gene>
    <name evidence="2" type="ORF">GCM10008018_67090</name>
</gene>
<dbReference type="NCBIfam" id="NF041644">
    <property type="entry name" value="CBO0543_fam"/>
    <property type="match status" value="1"/>
</dbReference>
<keyword evidence="3" id="KW-1185">Reference proteome</keyword>
<keyword evidence="1" id="KW-0472">Membrane</keyword>
<dbReference type="EMBL" id="BMHE01000067">
    <property type="protein sequence ID" value="GGA12644.1"/>
    <property type="molecule type" value="Genomic_DNA"/>
</dbReference>
<feature type="transmembrane region" description="Helical" evidence="1">
    <location>
        <begin position="115"/>
        <end position="133"/>
    </location>
</feature>